<dbReference type="RefSeq" id="XP_033392722.1">
    <property type="nucleotide sequence ID" value="XM_033541274.1"/>
</dbReference>
<gene>
    <name evidence="2" type="ORF">K452DRAFT_291919</name>
</gene>
<dbReference type="EMBL" id="ML995508">
    <property type="protein sequence ID" value="KAF2137004.1"/>
    <property type="molecule type" value="Genomic_DNA"/>
</dbReference>
<feature type="compositionally biased region" description="Basic and acidic residues" evidence="1">
    <location>
        <begin position="49"/>
        <end position="62"/>
    </location>
</feature>
<keyword evidence="3" id="KW-1185">Reference proteome</keyword>
<dbReference type="GeneID" id="54298770"/>
<protein>
    <submittedName>
        <fullName evidence="2">Uncharacterized protein</fullName>
    </submittedName>
</protein>
<evidence type="ECO:0000256" key="1">
    <source>
        <dbReference type="SAM" id="MobiDB-lite"/>
    </source>
</evidence>
<feature type="region of interest" description="Disordered" evidence="1">
    <location>
        <begin position="1"/>
        <end position="68"/>
    </location>
</feature>
<evidence type="ECO:0000313" key="3">
    <source>
        <dbReference type="Proteomes" id="UP000799438"/>
    </source>
</evidence>
<accession>A0A6A6B1A4</accession>
<sequence length="68" mass="7334">MGGGGQQPGNHPKLLSLGARHCSSRRLQSPEEGPRSGVRGRGWQRTRRGKAEDARERERGAGVEDGAE</sequence>
<name>A0A6A6B1A4_9PEZI</name>
<reference evidence="2" key="1">
    <citation type="journal article" date="2020" name="Stud. Mycol.">
        <title>101 Dothideomycetes genomes: a test case for predicting lifestyles and emergence of pathogens.</title>
        <authorList>
            <person name="Haridas S."/>
            <person name="Albert R."/>
            <person name="Binder M."/>
            <person name="Bloem J."/>
            <person name="Labutti K."/>
            <person name="Salamov A."/>
            <person name="Andreopoulos B."/>
            <person name="Baker S."/>
            <person name="Barry K."/>
            <person name="Bills G."/>
            <person name="Bluhm B."/>
            <person name="Cannon C."/>
            <person name="Castanera R."/>
            <person name="Culley D."/>
            <person name="Daum C."/>
            <person name="Ezra D."/>
            <person name="Gonzalez J."/>
            <person name="Henrissat B."/>
            <person name="Kuo A."/>
            <person name="Liang C."/>
            <person name="Lipzen A."/>
            <person name="Lutzoni F."/>
            <person name="Magnuson J."/>
            <person name="Mondo S."/>
            <person name="Nolan M."/>
            <person name="Ohm R."/>
            <person name="Pangilinan J."/>
            <person name="Park H.-J."/>
            <person name="Ramirez L."/>
            <person name="Alfaro M."/>
            <person name="Sun H."/>
            <person name="Tritt A."/>
            <person name="Yoshinaga Y."/>
            <person name="Zwiers L.-H."/>
            <person name="Turgeon B."/>
            <person name="Goodwin S."/>
            <person name="Spatafora J."/>
            <person name="Crous P."/>
            <person name="Grigoriev I."/>
        </authorList>
    </citation>
    <scope>NUCLEOTIDE SEQUENCE</scope>
    <source>
        <strain evidence="2">CBS 121167</strain>
    </source>
</reference>
<organism evidence="2 3">
    <name type="scientific">Aplosporella prunicola CBS 121167</name>
    <dbReference type="NCBI Taxonomy" id="1176127"/>
    <lineage>
        <taxon>Eukaryota</taxon>
        <taxon>Fungi</taxon>
        <taxon>Dikarya</taxon>
        <taxon>Ascomycota</taxon>
        <taxon>Pezizomycotina</taxon>
        <taxon>Dothideomycetes</taxon>
        <taxon>Dothideomycetes incertae sedis</taxon>
        <taxon>Botryosphaeriales</taxon>
        <taxon>Aplosporellaceae</taxon>
        <taxon>Aplosporella</taxon>
    </lineage>
</organism>
<dbReference type="AlphaFoldDB" id="A0A6A6B1A4"/>
<dbReference type="Proteomes" id="UP000799438">
    <property type="component" value="Unassembled WGS sequence"/>
</dbReference>
<proteinExistence type="predicted"/>
<evidence type="ECO:0000313" key="2">
    <source>
        <dbReference type="EMBL" id="KAF2137004.1"/>
    </source>
</evidence>